<feature type="region of interest" description="Disordered" evidence="1">
    <location>
        <begin position="525"/>
        <end position="550"/>
    </location>
</feature>
<evidence type="ECO:0000313" key="4">
    <source>
        <dbReference type="Proteomes" id="UP001302812"/>
    </source>
</evidence>
<dbReference type="EMBL" id="MU853354">
    <property type="protein sequence ID" value="KAK4109704.1"/>
    <property type="molecule type" value="Genomic_DNA"/>
</dbReference>
<dbReference type="Proteomes" id="UP001302812">
    <property type="component" value="Unassembled WGS sequence"/>
</dbReference>
<protein>
    <submittedName>
        <fullName evidence="3">Sure-like protein</fullName>
    </submittedName>
</protein>
<dbReference type="InterPro" id="IPR004344">
    <property type="entry name" value="TTL/TTLL_fam"/>
</dbReference>
<feature type="compositionally biased region" description="Polar residues" evidence="1">
    <location>
        <begin position="541"/>
        <end position="550"/>
    </location>
</feature>
<dbReference type="PROSITE" id="PS51221">
    <property type="entry name" value="TTL"/>
    <property type="match status" value="1"/>
</dbReference>
<dbReference type="Gene3D" id="3.40.1210.10">
    <property type="entry name" value="Survival protein SurE-like phosphatase/nucleotidase"/>
    <property type="match status" value="1"/>
</dbReference>
<dbReference type="GO" id="GO:0000932">
    <property type="term" value="C:P-body"/>
    <property type="evidence" value="ECO:0007669"/>
    <property type="project" value="TreeGrafter"/>
</dbReference>
<dbReference type="Pfam" id="PF03133">
    <property type="entry name" value="TTL"/>
    <property type="match status" value="1"/>
</dbReference>
<feature type="domain" description="Survival protein SurE-like phosphatase/nucleotidase" evidence="2">
    <location>
        <begin position="3"/>
        <end position="237"/>
    </location>
</feature>
<feature type="compositionally biased region" description="Polar residues" evidence="1">
    <location>
        <begin position="74"/>
        <end position="83"/>
    </location>
</feature>
<dbReference type="InterPro" id="IPR036523">
    <property type="entry name" value="SurE-like_sf"/>
</dbReference>
<evidence type="ECO:0000259" key="2">
    <source>
        <dbReference type="Pfam" id="PF01975"/>
    </source>
</evidence>
<dbReference type="NCBIfam" id="TIGR00087">
    <property type="entry name" value="surE"/>
    <property type="match status" value="1"/>
</dbReference>
<dbReference type="InterPro" id="IPR027746">
    <property type="entry name" value="TTL"/>
</dbReference>
<feature type="compositionally biased region" description="Polar residues" evidence="1">
    <location>
        <begin position="342"/>
        <end position="364"/>
    </location>
</feature>
<dbReference type="Pfam" id="PF01975">
    <property type="entry name" value="SurE"/>
    <property type="match status" value="1"/>
</dbReference>
<accession>A0AAN6QGF2</accession>
<feature type="region of interest" description="Disordered" evidence="1">
    <location>
        <begin position="63"/>
        <end position="102"/>
    </location>
</feature>
<feature type="compositionally biased region" description="Acidic residues" evidence="1">
    <location>
        <begin position="586"/>
        <end position="602"/>
    </location>
</feature>
<keyword evidence="4" id="KW-1185">Reference proteome</keyword>
<dbReference type="GO" id="GO:0016787">
    <property type="term" value="F:hydrolase activity"/>
    <property type="evidence" value="ECO:0007669"/>
    <property type="project" value="InterPro"/>
</dbReference>
<dbReference type="PANTHER" id="PTHR47551">
    <property type="entry name" value="TUBULIN--TYROSINE LIGASE PBY1-RELATED"/>
    <property type="match status" value="1"/>
</dbReference>
<feature type="compositionally biased region" description="Gly residues" evidence="1">
    <location>
        <begin position="824"/>
        <end position="837"/>
    </location>
</feature>
<dbReference type="RefSeq" id="XP_064667274.1">
    <property type="nucleotide sequence ID" value="XM_064816989.1"/>
</dbReference>
<dbReference type="GeneID" id="89941114"/>
<evidence type="ECO:0000313" key="3">
    <source>
        <dbReference type="EMBL" id="KAK4109704.1"/>
    </source>
</evidence>
<feature type="region of interest" description="Disordered" evidence="1">
    <location>
        <begin position="247"/>
        <end position="272"/>
    </location>
</feature>
<feature type="region of interest" description="Disordered" evidence="1">
    <location>
        <begin position="586"/>
        <end position="620"/>
    </location>
</feature>
<evidence type="ECO:0000256" key="1">
    <source>
        <dbReference type="SAM" id="MobiDB-lite"/>
    </source>
</evidence>
<feature type="compositionally biased region" description="Acidic residues" evidence="1">
    <location>
        <begin position="248"/>
        <end position="257"/>
    </location>
</feature>
<dbReference type="PANTHER" id="PTHR47551:SF1">
    <property type="entry name" value="TUBULIN--TYROSINE LIGASE PBY1-RELATED"/>
    <property type="match status" value="1"/>
</dbReference>
<comment type="caution">
    <text evidence="3">The sequence shown here is derived from an EMBL/GenBank/DDBJ whole genome shotgun (WGS) entry which is preliminary data.</text>
</comment>
<dbReference type="InterPro" id="IPR002828">
    <property type="entry name" value="SurE-like_Pase/nucleotidase"/>
</dbReference>
<reference evidence="3" key="2">
    <citation type="submission" date="2023-05" db="EMBL/GenBank/DDBJ databases">
        <authorList>
            <consortium name="Lawrence Berkeley National Laboratory"/>
            <person name="Steindorff A."/>
            <person name="Hensen N."/>
            <person name="Bonometti L."/>
            <person name="Westerberg I."/>
            <person name="Brannstrom I.O."/>
            <person name="Guillou S."/>
            <person name="Cros-Aarteil S."/>
            <person name="Calhoun S."/>
            <person name="Haridas S."/>
            <person name="Kuo A."/>
            <person name="Mondo S."/>
            <person name="Pangilinan J."/>
            <person name="Riley R."/>
            <person name="Labutti K."/>
            <person name="Andreopoulos B."/>
            <person name="Lipzen A."/>
            <person name="Chen C."/>
            <person name="Yanf M."/>
            <person name="Daum C."/>
            <person name="Ng V."/>
            <person name="Clum A."/>
            <person name="Ohm R."/>
            <person name="Martin F."/>
            <person name="Silar P."/>
            <person name="Natvig D."/>
            <person name="Lalanne C."/>
            <person name="Gautier V."/>
            <person name="Ament-Velasquez S.L."/>
            <person name="Kruys A."/>
            <person name="Hutchinson M.I."/>
            <person name="Powell A.J."/>
            <person name="Barry K."/>
            <person name="Miller A.N."/>
            <person name="Grigoriev I.V."/>
            <person name="Debuchy R."/>
            <person name="Gladieux P."/>
            <person name="Thoren M.H."/>
            <person name="Johannesson H."/>
        </authorList>
    </citation>
    <scope>NUCLEOTIDE SEQUENCE</scope>
    <source>
        <strain evidence="3">CBS 508.74</strain>
    </source>
</reference>
<sequence>MHILVVNDDGPPSPHSSPYVHSLVRELQAHGHVVSVCLPHTQRSWIGKAHMIGQTVKPIYYRPPPPSAPAAGLTQPNGPSSAQGGMDAAHGTTHSRPSTRPGTEEWILVDGTPASCVQIGLYHFFQDRGPVDLVVSGPNYGRNTTAVFALSSGTLGGALEAAVCKRRAIALSYAFFSRNHDPVIIAKATRQSVRVIEALARDWPTDGSVDLYSVNVPLLEGLEEGKVLYTGMLQNYWMAGSCFTEVDGSVDGEEEDEERIREAEGSDMEEAQGDGKAKAACHTHKHFKWSPRFTDVYQSVDEAPPGNDGWAVKEGHTSVTPLKANFFQTATHLHGQELQLGPSRSSTFGEVSQSATAETGTSEAKAQELTIRGKASRPTYALVDYDDEYVQPLIISAMKSLLPPESYVLLEPPATWSSSTPEIALADIIPEPAAKILQIMPYESIDFDYAASHDGTCLVNSYMIRKALIRKHFLSATVDNWVAKHPESVLKSHVKRSEAFEVDYAEFLDDALVEAWDLRESMEKNASSATSGGCDAENVAEQRSGTTAAANEETQWWILKPSMSDRGQGIRLFSTMEQLQEIFDGWEPESEDEEEEKDDDDDQNHSHSGGNDSSKDDRDGITTSHLRHFVAQPYIHPPLLIPSLGNRKFHIRVYALAVGSLRVYVYRDMLALFAAKPYQPPGSSPQDIDLDAHLTNTCLQTQSANTTTSTNDNNNGNNNSLVYRFRDLPLSPETIASVTEQICAVTGELFEAAVRGMMVHFQPQPHAFEVFGLDFLVDAAGTAWLLEVNAFPDFKQTGPGLTGVVAGFWRGVVNRAVKGFVLGGSGENHQEGAGGEGGGEDEDDGMVLVRDVDLGRRRG</sequence>
<dbReference type="AlphaFoldDB" id="A0AAN6QGF2"/>
<gene>
    <name evidence="3" type="ORF">N656DRAFT_791571</name>
</gene>
<proteinExistence type="predicted"/>
<dbReference type="SUPFAM" id="SSF64167">
    <property type="entry name" value="SurE-like"/>
    <property type="match status" value="1"/>
</dbReference>
<feature type="region of interest" description="Disordered" evidence="1">
    <location>
        <begin position="342"/>
        <end position="365"/>
    </location>
</feature>
<reference evidence="3" key="1">
    <citation type="journal article" date="2023" name="Mol. Phylogenet. Evol.">
        <title>Genome-scale phylogeny and comparative genomics of the fungal order Sordariales.</title>
        <authorList>
            <person name="Hensen N."/>
            <person name="Bonometti L."/>
            <person name="Westerberg I."/>
            <person name="Brannstrom I.O."/>
            <person name="Guillou S."/>
            <person name="Cros-Aarteil S."/>
            <person name="Calhoun S."/>
            <person name="Haridas S."/>
            <person name="Kuo A."/>
            <person name="Mondo S."/>
            <person name="Pangilinan J."/>
            <person name="Riley R."/>
            <person name="LaButti K."/>
            <person name="Andreopoulos B."/>
            <person name="Lipzen A."/>
            <person name="Chen C."/>
            <person name="Yan M."/>
            <person name="Daum C."/>
            <person name="Ng V."/>
            <person name="Clum A."/>
            <person name="Steindorff A."/>
            <person name="Ohm R.A."/>
            <person name="Martin F."/>
            <person name="Silar P."/>
            <person name="Natvig D.O."/>
            <person name="Lalanne C."/>
            <person name="Gautier V."/>
            <person name="Ament-Velasquez S.L."/>
            <person name="Kruys A."/>
            <person name="Hutchinson M.I."/>
            <person name="Powell A.J."/>
            <person name="Barry K."/>
            <person name="Miller A.N."/>
            <person name="Grigoriev I.V."/>
            <person name="Debuchy R."/>
            <person name="Gladieux P."/>
            <person name="Hiltunen Thoren M."/>
            <person name="Johannesson H."/>
        </authorList>
    </citation>
    <scope>NUCLEOTIDE SEQUENCE</scope>
    <source>
        <strain evidence="3">CBS 508.74</strain>
    </source>
</reference>
<dbReference type="SUPFAM" id="SSF56059">
    <property type="entry name" value="Glutathione synthetase ATP-binding domain-like"/>
    <property type="match status" value="1"/>
</dbReference>
<dbReference type="Gene3D" id="3.30.470.20">
    <property type="entry name" value="ATP-grasp fold, B domain"/>
    <property type="match status" value="1"/>
</dbReference>
<name>A0AAN6QGF2_9PEZI</name>
<feature type="region of interest" description="Disordered" evidence="1">
    <location>
        <begin position="824"/>
        <end position="845"/>
    </location>
</feature>
<feature type="compositionally biased region" description="Polar residues" evidence="1">
    <location>
        <begin position="92"/>
        <end position="101"/>
    </location>
</feature>
<organism evidence="3 4">
    <name type="scientific">Canariomyces notabilis</name>
    <dbReference type="NCBI Taxonomy" id="2074819"/>
    <lineage>
        <taxon>Eukaryota</taxon>
        <taxon>Fungi</taxon>
        <taxon>Dikarya</taxon>
        <taxon>Ascomycota</taxon>
        <taxon>Pezizomycotina</taxon>
        <taxon>Sordariomycetes</taxon>
        <taxon>Sordariomycetidae</taxon>
        <taxon>Sordariales</taxon>
        <taxon>Chaetomiaceae</taxon>
        <taxon>Canariomyces</taxon>
    </lineage>
</organism>